<evidence type="ECO:0000313" key="10">
    <source>
        <dbReference type="EMBL" id="SDW20792.1"/>
    </source>
</evidence>
<dbReference type="PANTHER" id="PTHR42982:SF1">
    <property type="entry name" value="SEC-INDEPENDENT PROTEIN TRANSLOCASE PROTEIN TATA"/>
    <property type="match status" value="1"/>
</dbReference>
<dbReference type="GO" id="GO:0043953">
    <property type="term" value="P:protein transport by the Tat complex"/>
    <property type="evidence" value="ECO:0007669"/>
    <property type="project" value="UniProtKB-UniRule"/>
</dbReference>
<evidence type="ECO:0000256" key="2">
    <source>
        <dbReference type="ARBA" id="ARBA00022448"/>
    </source>
</evidence>
<evidence type="ECO:0000313" key="11">
    <source>
        <dbReference type="Proteomes" id="UP000182771"/>
    </source>
</evidence>
<dbReference type="AlphaFoldDB" id="A0A1H2RMU9"/>
<organism evidence="10 11">
    <name type="scientific">Capnocytophaga granulosa</name>
    <dbReference type="NCBI Taxonomy" id="45242"/>
    <lineage>
        <taxon>Bacteria</taxon>
        <taxon>Pseudomonadati</taxon>
        <taxon>Bacteroidota</taxon>
        <taxon>Flavobacteriia</taxon>
        <taxon>Flavobacteriales</taxon>
        <taxon>Flavobacteriaceae</taxon>
        <taxon>Capnocytophaga</taxon>
    </lineage>
</organism>
<evidence type="ECO:0000256" key="3">
    <source>
        <dbReference type="ARBA" id="ARBA00022475"/>
    </source>
</evidence>
<comment type="subunit">
    <text evidence="9">Forms a complex with TatC.</text>
</comment>
<dbReference type="NCBIfam" id="TIGR01411">
    <property type="entry name" value="tatAE"/>
    <property type="match status" value="1"/>
</dbReference>
<dbReference type="RefSeq" id="WP_016419780.1">
    <property type="nucleotide sequence ID" value="NZ_CALGWW010000027.1"/>
</dbReference>
<reference evidence="10 11" key="1">
    <citation type="submission" date="2016-10" db="EMBL/GenBank/DDBJ databases">
        <authorList>
            <person name="Varghese N."/>
            <person name="Submissions S."/>
        </authorList>
    </citation>
    <scope>NUCLEOTIDE SEQUENCE [LARGE SCALE GENOMIC DNA]</scope>
    <source>
        <strain evidence="10 11">DSM 11449</strain>
    </source>
</reference>
<dbReference type="PANTHER" id="PTHR42982">
    <property type="entry name" value="SEC-INDEPENDENT PROTEIN TRANSLOCASE PROTEIN TATA"/>
    <property type="match status" value="1"/>
</dbReference>
<protein>
    <recommendedName>
        <fullName evidence="9">Sec-independent protein translocase protein TatA</fullName>
    </recommendedName>
</protein>
<keyword evidence="8 9" id="KW-0472">Membrane</keyword>
<evidence type="ECO:0000256" key="6">
    <source>
        <dbReference type="ARBA" id="ARBA00022989"/>
    </source>
</evidence>
<evidence type="ECO:0000256" key="9">
    <source>
        <dbReference type="HAMAP-Rule" id="MF_00236"/>
    </source>
</evidence>
<dbReference type="InterPro" id="IPR003369">
    <property type="entry name" value="TatA/B/E"/>
</dbReference>
<dbReference type="EMBL" id="FNND01000001">
    <property type="protein sequence ID" value="SDW20792.1"/>
    <property type="molecule type" value="Genomic_DNA"/>
</dbReference>
<evidence type="ECO:0000256" key="4">
    <source>
        <dbReference type="ARBA" id="ARBA00022692"/>
    </source>
</evidence>
<comment type="similarity">
    <text evidence="9">Belongs to the TatA/E family.</text>
</comment>
<evidence type="ECO:0000256" key="8">
    <source>
        <dbReference type="ARBA" id="ARBA00023136"/>
    </source>
</evidence>
<dbReference type="Proteomes" id="UP000182771">
    <property type="component" value="Unassembled WGS sequence"/>
</dbReference>
<keyword evidence="6 9" id="KW-1133">Transmembrane helix</keyword>
<evidence type="ECO:0000256" key="7">
    <source>
        <dbReference type="ARBA" id="ARBA00023010"/>
    </source>
</evidence>
<keyword evidence="3 9" id="KW-1003">Cell membrane</keyword>
<evidence type="ECO:0000256" key="1">
    <source>
        <dbReference type="ARBA" id="ARBA00004162"/>
    </source>
</evidence>
<accession>A0A1H2RMU9</accession>
<comment type="function">
    <text evidence="9">Part of the twin-arginine translocation (Tat) system that transports large folded proteins containing a characteristic twin-arginine motif in their signal peptide across membranes. TatA could form the protein-conducting channel of the Tat system.</text>
</comment>
<dbReference type="Gene3D" id="1.20.5.3310">
    <property type="match status" value="1"/>
</dbReference>
<gene>
    <name evidence="9" type="primary">tatA</name>
    <name evidence="10" type="ORF">SAMN05444420_101528</name>
</gene>
<sequence length="91" mass="10168">MIPLFISTPELLFVLFVAVLLFGTNKIPEIARTLGKGMRQLRDATAEIKEEINKSVEKSGIDTSLIDEVKQEVEKAKEGLEDPLGSIKRNR</sequence>
<dbReference type="GO" id="GO:0033281">
    <property type="term" value="C:TAT protein transport complex"/>
    <property type="evidence" value="ECO:0007669"/>
    <property type="project" value="UniProtKB-UniRule"/>
</dbReference>
<name>A0A1H2RMU9_9FLAO</name>
<keyword evidence="5 9" id="KW-0653">Protein transport</keyword>
<dbReference type="Pfam" id="PF02416">
    <property type="entry name" value="TatA_B_E"/>
    <property type="match status" value="1"/>
</dbReference>
<dbReference type="InterPro" id="IPR006312">
    <property type="entry name" value="TatA/E"/>
</dbReference>
<comment type="caution">
    <text evidence="10">The sequence shown here is derived from an EMBL/GenBank/DDBJ whole genome shotgun (WGS) entry which is preliminary data.</text>
</comment>
<dbReference type="GeneID" id="85017615"/>
<comment type="subcellular location">
    <subcellularLocation>
        <location evidence="1 9">Cell membrane</location>
        <topology evidence="1 9">Single-pass membrane protein</topology>
    </subcellularLocation>
</comment>
<dbReference type="OrthoDB" id="1525160at2"/>
<dbReference type="GO" id="GO:0008320">
    <property type="term" value="F:protein transmembrane transporter activity"/>
    <property type="evidence" value="ECO:0007669"/>
    <property type="project" value="UniProtKB-UniRule"/>
</dbReference>
<evidence type="ECO:0000256" key="5">
    <source>
        <dbReference type="ARBA" id="ARBA00022927"/>
    </source>
</evidence>
<keyword evidence="7 9" id="KW-0811">Translocation</keyword>
<proteinExistence type="inferred from homology"/>
<keyword evidence="2 9" id="KW-0813">Transport</keyword>
<keyword evidence="11" id="KW-1185">Reference proteome</keyword>
<keyword evidence="4 9" id="KW-0812">Transmembrane</keyword>
<dbReference type="HAMAP" id="MF_00236">
    <property type="entry name" value="TatA_E"/>
    <property type="match status" value="1"/>
</dbReference>